<dbReference type="Pfam" id="PF01168">
    <property type="entry name" value="Ala_racemase_N"/>
    <property type="match status" value="1"/>
</dbReference>
<name>A0A841D2B4_PLAVE</name>
<evidence type="ECO:0000313" key="6">
    <source>
        <dbReference type="EMBL" id="MBB5964812.1"/>
    </source>
</evidence>
<dbReference type="PANTHER" id="PTHR10146">
    <property type="entry name" value="PROLINE SYNTHETASE CO-TRANSCRIBED BACTERIAL HOMOLOG PROTEIN"/>
    <property type="match status" value="1"/>
</dbReference>
<dbReference type="Gene3D" id="3.20.20.10">
    <property type="entry name" value="Alanine racemase"/>
    <property type="match status" value="1"/>
</dbReference>
<comment type="similarity">
    <text evidence="2 4">Belongs to the pyridoxal phosphate-binding protein YggS/PROSC family.</text>
</comment>
<dbReference type="PANTHER" id="PTHR10146:SF14">
    <property type="entry name" value="PYRIDOXAL PHOSPHATE HOMEOSTASIS PROTEIN"/>
    <property type="match status" value="1"/>
</dbReference>
<comment type="caution">
    <text evidence="6">The sequence shown here is derived from an EMBL/GenBank/DDBJ whole genome shotgun (WGS) entry which is preliminary data.</text>
</comment>
<protein>
    <recommendedName>
        <fullName evidence="2">Pyridoxal phosphate homeostasis protein</fullName>
        <shortName evidence="2">PLP homeostasis protein</shortName>
    </recommendedName>
</protein>
<keyword evidence="7" id="KW-1185">Reference proteome</keyword>
<feature type="modified residue" description="N6-(pyridoxal phosphate)lysine" evidence="2 3">
    <location>
        <position position="42"/>
    </location>
</feature>
<evidence type="ECO:0000259" key="5">
    <source>
        <dbReference type="Pfam" id="PF01168"/>
    </source>
</evidence>
<dbReference type="EMBL" id="JACHJJ010000013">
    <property type="protein sequence ID" value="MBB5964812.1"/>
    <property type="molecule type" value="Genomic_DNA"/>
</dbReference>
<dbReference type="NCBIfam" id="TIGR00044">
    <property type="entry name" value="YggS family pyridoxal phosphate-dependent enzyme"/>
    <property type="match status" value="1"/>
</dbReference>
<dbReference type="SUPFAM" id="SSF51419">
    <property type="entry name" value="PLP-binding barrel"/>
    <property type="match status" value="1"/>
</dbReference>
<comment type="function">
    <text evidence="2">Pyridoxal 5'-phosphate (PLP)-binding protein, which is involved in PLP homeostasis.</text>
</comment>
<proteinExistence type="inferred from homology"/>
<dbReference type="InterPro" id="IPR029066">
    <property type="entry name" value="PLP-binding_barrel"/>
</dbReference>
<dbReference type="Proteomes" id="UP000562352">
    <property type="component" value="Unassembled WGS sequence"/>
</dbReference>
<evidence type="ECO:0000256" key="3">
    <source>
        <dbReference type="PIRSR" id="PIRSR004848-1"/>
    </source>
</evidence>
<feature type="domain" description="Alanine racemase N-terminal" evidence="5">
    <location>
        <begin position="34"/>
        <end position="228"/>
    </location>
</feature>
<keyword evidence="1 2" id="KW-0663">Pyridoxal phosphate</keyword>
<evidence type="ECO:0000256" key="4">
    <source>
        <dbReference type="RuleBase" id="RU004514"/>
    </source>
</evidence>
<organism evidence="6 7">
    <name type="scientific">Planomonospora venezuelensis</name>
    <dbReference type="NCBI Taxonomy" id="1999"/>
    <lineage>
        <taxon>Bacteria</taxon>
        <taxon>Bacillati</taxon>
        <taxon>Actinomycetota</taxon>
        <taxon>Actinomycetes</taxon>
        <taxon>Streptosporangiales</taxon>
        <taxon>Streptosporangiaceae</taxon>
        <taxon>Planomonospora</taxon>
    </lineage>
</organism>
<dbReference type="InterPro" id="IPR011078">
    <property type="entry name" value="PyrdxlP_homeostasis"/>
</dbReference>
<dbReference type="AlphaFoldDB" id="A0A841D2B4"/>
<dbReference type="PIRSF" id="PIRSF004848">
    <property type="entry name" value="YBL036c_PLPDEIII"/>
    <property type="match status" value="1"/>
</dbReference>
<comment type="cofactor">
    <cofactor evidence="3">
        <name>pyridoxal 5'-phosphate</name>
        <dbReference type="ChEBI" id="CHEBI:597326"/>
    </cofactor>
</comment>
<reference evidence="6 7" key="1">
    <citation type="submission" date="2020-08" db="EMBL/GenBank/DDBJ databases">
        <title>Genomic Encyclopedia of Type Strains, Phase III (KMG-III): the genomes of soil and plant-associated and newly described type strains.</title>
        <authorList>
            <person name="Whitman W."/>
        </authorList>
    </citation>
    <scope>NUCLEOTIDE SEQUENCE [LARGE SCALE GENOMIC DNA]</scope>
    <source>
        <strain evidence="6 7">CECT 3303</strain>
    </source>
</reference>
<accession>A0A841D2B4</accession>
<dbReference type="GO" id="GO:0030170">
    <property type="term" value="F:pyridoxal phosphate binding"/>
    <property type="evidence" value="ECO:0007669"/>
    <property type="project" value="UniProtKB-UniRule"/>
</dbReference>
<dbReference type="CDD" id="cd00635">
    <property type="entry name" value="PLPDE_III_YBL036c_like"/>
    <property type="match status" value="1"/>
</dbReference>
<gene>
    <name evidence="6" type="ORF">FHS22_004096</name>
</gene>
<evidence type="ECO:0000313" key="7">
    <source>
        <dbReference type="Proteomes" id="UP000562352"/>
    </source>
</evidence>
<dbReference type="HAMAP" id="MF_02087">
    <property type="entry name" value="PLP_homeostasis"/>
    <property type="match status" value="1"/>
</dbReference>
<dbReference type="InterPro" id="IPR001608">
    <property type="entry name" value="Ala_racemase_N"/>
</dbReference>
<dbReference type="PROSITE" id="PS01211">
    <property type="entry name" value="UPF0001"/>
    <property type="match status" value="1"/>
</dbReference>
<dbReference type="RefSeq" id="WP_184943795.1">
    <property type="nucleotide sequence ID" value="NZ_BAAAWZ010000001.1"/>
</dbReference>
<evidence type="ECO:0000256" key="1">
    <source>
        <dbReference type="ARBA" id="ARBA00022898"/>
    </source>
</evidence>
<sequence length="234" mass="24357">MTEETRRDEIAAGLAGVEAQIAEACRASGRTREELTLVAVSKTYPASDVRLLAGLGVRDVGENRDQEAAVKARECAGLGLTWHFVGQLQTNKVRSVAGYADVVHSVDRPRLVAALGQEAVRAGREITCLVQVALDGDPRRGGARPADVAAVADAVAGAPGLRLGGVMAVAPLGEEPGRAFARLREIAQAVREAHPGADVISAGMSGDMSEAVANGATHLRVGTALLGRRKPFVR</sequence>
<evidence type="ECO:0000256" key="2">
    <source>
        <dbReference type="HAMAP-Rule" id="MF_02087"/>
    </source>
</evidence>